<dbReference type="InterPro" id="IPR011701">
    <property type="entry name" value="MFS"/>
</dbReference>
<evidence type="ECO:0000313" key="7">
    <source>
        <dbReference type="EMBL" id="OJJ58691.1"/>
    </source>
</evidence>
<comment type="subcellular location">
    <subcellularLocation>
        <location evidence="1">Membrane</location>
        <topology evidence="1">Multi-pass membrane protein</topology>
    </subcellularLocation>
</comment>
<feature type="transmembrane region" description="Helical" evidence="6">
    <location>
        <begin position="174"/>
        <end position="195"/>
    </location>
</feature>
<dbReference type="EMBL" id="KV878586">
    <property type="protein sequence ID" value="OJJ58691.1"/>
    <property type="molecule type" value="Genomic_DNA"/>
</dbReference>
<feature type="compositionally biased region" description="Basic and acidic residues" evidence="5">
    <location>
        <begin position="1"/>
        <end position="13"/>
    </location>
</feature>
<evidence type="ECO:0000256" key="2">
    <source>
        <dbReference type="ARBA" id="ARBA00022692"/>
    </source>
</evidence>
<dbReference type="STRING" id="1036612.A0A1L9TH37"/>
<feature type="region of interest" description="Disordered" evidence="5">
    <location>
        <begin position="1"/>
        <end position="42"/>
    </location>
</feature>
<evidence type="ECO:0000256" key="4">
    <source>
        <dbReference type="ARBA" id="ARBA00023136"/>
    </source>
</evidence>
<feature type="transmembrane region" description="Helical" evidence="6">
    <location>
        <begin position="127"/>
        <end position="143"/>
    </location>
</feature>
<dbReference type="OrthoDB" id="2585655at2759"/>
<evidence type="ECO:0000256" key="1">
    <source>
        <dbReference type="ARBA" id="ARBA00004141"/>
    </source>
</evidence>
<feature type="transmembrane region" description="Helical" evidence="6">
    <location>
        <begin position="316"/>
        <end position="337"/>
    </location>
</feature>
<keyword evidence="8" id="KW-1185">Reference proteome</keyword>
<feature type="transmembrane region" description="Helical" evidence="6">
    <location>
        <begin position="98"/>
        <end position="120"/>
    </location>
</feature>
<dbReference type="Pfam" id="PF07690">
    <property type="entry name" value="MFS_1"/>
    <property type="match status" value="1"/>
</dbReference>
<dbReference type="AlphaFoldDB" id="A0A1L9TH37"/>
<dbReference type="InterPro" id="IPR036259">
    <property type="entry name" value="MFS_trans_sf"/>
</dbReference>
<dbReference type="Proteomes" id="UP000184356">
    <property type="component" value="Unassembled WGS sequence"/>
</dbReference>
<feature type="transmembrane region" description="Helical" evidence="6">
    <location>
        <begin position="57"/>
        <end position="78"/>
    </location>
</feature>
<dbReference type="PANTHER" id="PTHR23502:SF181">
    <property type="entry name" value="MAJOR FACILITATOR SUPERFAMILY (MFS) PROFILE DOMAIN-CONTAINING PROTEIN"/>
    <property type="match status" value="1"/>
</dbReference>
<feature type="transmembrane region" description="Helical" evidence="6">
    <location>
        <begin position="201"/>
        <end position="224"/>
    </location>
</feature>
<dbReference type="PANTHER" id="PTHR23502">
    <property type="entry name" value="MAJOR FACILITATOR SUPERFAMILY"/>
    <property type="match status" value="1"/>
</dbReference>
<dbReference type="Gene3D" id="1.20.1250.20">
    <property type="entry name" value="MFS general substrate transporter like domains"/>
    <property type="match status" value="1"/>
</dbReference>
<protein>
    <recommendedName>
        <fullName evidence="9">Major facilitator superfamily (MFS) profile domain-containing protein</fullName>
    </recommendedName>
</protein>
<feature type="transmembrane region" description="Helical" evidence="6">
    <location>
        <begin position="271"/>
        <end position="296"/>
    </location>
</feature>
<keyword evidence="2 6" id="KW-0812">Transmembrane</keyword>
<organism evidence="7 8">
    <name type="scientific">Aspergillus sydowii CBS 593.65</name>
    <dbReference type="NCBI Taxonomy" id="1036612"/>
    <lineage>
        <taxon>Eukaryota</taxon>
        <taxon>Fungi</taxon>
        <taxon>Dikarya</taxon>
        <taxon>Ascomycota</taxon>
        <taxon>Pezizomycotina</taxon>
        <taxon>Eurotiomycetes</taxon>
        <taxon>Eurotiomycetidae</taxon>
        <taxon>Eurotiales</taxon>
        <taxon>Aspergillaceae</taxon>
        <taxon>Aspergillus</taxon>
        <taxon>Aspergillus subgen. Nidulantes</taxon>
    </lineage>
</organism>
<gene>
    <name evidence="7" type="ORF">ASPSYDRAFT_78686</name>
</gene>
<sequence>MDPEKSAASHDENISSAGPVHRKAQTGDKRTARDPHGFPLVPQPTEYKDDPLNWHPALKLSVVVQISFLALMGPLGAAAPNPAFVVMSEHFGLSVHEISYELMLFLLFGGIGPLGILPLANAYGRRPVYLLGNLLAAVTNIAAGYCNTWAGVMVTRVICATICDLYFTHQRGVYMGIYTVCMTNGACIAPILGGAVAETLGWRACFFIPGFVQLGSFVVTIFSLPETLYYTERTTTPAHREQTYLENLVFRRNNFHPGRPRLRDYTRPFEMLQYVAILFPALLYMTCFGYGSVLFALTGAKLFTEFYGFSTLQTGLMLSVPLLLGGIIGELCAGWVTDWLSNRHAQRNSGERLPEARLTAIWGTLLVPVGIVLEGVCLEYSSEIHWVGSAFGMGLAHMGLQIATTTIYAYTTDCYKLYSAEISPVLNIFRQVFSCLISFYALPLGESVGIQYAWLIFALIVAVLLIPVVMLRYYGRKWRDLPSQSSRTGNT</sequence>
<feature type="transmembrane region" description="Helical" evidence="6">
    <location>
        <begin position="384"/>
        <end position="410"/>
    </location>
</feature>
<evidence type="ECO:0000256" key="5">
    <source>
        <dbReference type="SAM" id="MobiDB-lite"/>
    </source>
</evidence>
<dbReference type="GO" id="GO:0022857">
    <property type="term" value="F:transmembrane transporter activity"/>
    <property type="evidence" value="ECO:0007669"/>
    <property type="project" value="InterPro"/>
</dbReference>
<feature type="transmembrane region" description="Helical" evidence="6">
    <location>
        <begin position="358"/>
        <end position="378"/>
    </location>
</feature>
<feature type="transmembrane region" description="Helical" evidence="6">
    <location>
        <begin position="454"/>
        <end position="474"/>
    </location>
</feature>
<keyword evidence="4 6" id="KW-0472">Membrane</keyword>
<reference evidence="8" key="1">
    <citation type="journal article" date="2017" name="Genome Biol.">
        <title>Comparative genomics reveals high biological diversity and specific adaptations in the industrially and medically important fungal genus Aspergillus.</title>
        <authorList>
            <person name="de Vries R.P."/>
            <person name="Riley R."/>
            <person name="Wiebenga A."/>
            <person name="Aguilar-Osorio G."/>
            <person name="Amillis S."/>
            <person name="Uchima C.A."/>
            <person name="Anderluh G."/>
            <person name="Asadollahi M."/>
            <person name="Askin M."/>
            <person name="Barry K."/>
            <person name="Battaglia E."/>
            <person name="Bayram O."/>
            <person name="Benocci T."/>
            <person name="Braus-Stromeyer S.A."/>
            <person name="Caldana C."/>
            <person name="Canovas D."/>
            <person name="Cerqueira G.C."/>
            <person name="Chen F."/>
            <person name="Chen W."/>
            <person name="Choi C."/>
            <person name="Clum A."/>
            <person name="Dos Santos R.A."/>
            <person name="Damasio A.R."/>
            <person name="Diallinas G."/>
            <person name="Emri T."/>
            <person name="Fekete E."/>
            <person name="Flipphi M."/>
            <person name="Freyberg S."/>
            <person name="Gallo A."/>
            <person name="Gournas C."/>
            <person name="Habgood R."/>
            <person name="Hainaut M."/>
            <person name="Harispe M.L."/>
            <person name="Henrissat B."/>
            <person name="Hilden K.S."/>
            <person name="Hope R."/>
            <person name="Hossain A."/>
            <person name="Karabika E."/>
            <person name="Karaffa L."/>
            <person name="Karanyi Z."/>
            <person name="Krasevec N."/>
            <person name="Kuo A."/>
            <person name="Kusch H."/>
            <person name="LaButti K."/>
            <person name="Lagendijk E.L."/>
            <person name="Lapidus A."/>
            <person name="Levasseur A."/>
            <person name="Lindquist E."/>
            <person name="Lipzen A."/>
            <person name="Logrieco A.F."/>
            <person name="MacCabe A."/>
            <person name="Maekelae M.R."/>
            <person name="Malavazi I."/>
            <person name="Melin P."/>
            <person name="Meyer V."/>
            <person name="Mielnichuk N."/>
            <person name="Miskei M."/>
            <person name="Molnar A.P."/>
            <person name="Mule G."/>
            <person name="Ngan C.Y."/>
            <person name="Orejas M."/>
            <person name="Orosz E."/>
            <person name="Ouedraogo J.P."/>
            <person name="Overkamp K.M."/>
            <person name="Park H.-S."/>
            <person name="Perrone G."/>
            <person name="Piumi F."/>
            <person name="Punt P.J."/>
            <person name="Ram A.F."/>
            <person name="Ramon A."/>
            <person name="Rauscher S."/>
            <person name="Record E."/>
            <person name="Riano-Pachon D.M."/>
            <person name="Robert V."/>
            <person name="Roehrig J."/>
            <person name="Ruller R."/>
            <person name="Salamov A."/>
            <person name="Salih N.S."/>
            <person name="Samson R.A."/>
            <person name="Sandor E."/>
            <person name="Sanguinetti M."/>
            <person name="Schuetze T."/>
            <person name="Sepcic K."/>
            <person name="Shelest E."/>
            <person name="Sherlock G."/>
            <person name="Sophianopoulou V."/>
            <person name="Squina F.M."/>
            <person name="Sun H."/>
            <person name="Susca A."/>
            <person name="Todd R.B."/>
            <person name="Tsang A."/>
            <person name="Unkles S.E."/>
            <person name="van de Wiele N."/>
            <person name="van Rossen-Uffink D."/>
            <person name="Oliveira J.V."/>
            <person name="Vesth T.C."/>
            <person name="Visser J."/>
            <person name="Yu J.-H."/>
            <person name="Zhou M."/>
            <person name="Andersen M.R."/>
            <person name="Archer D.B."/>
            <person name="Baker S.E."/>
            <person name="Benoit I."/>
            <person name="Brakhage A.A."/>
            <person name="Braus G.H."/>
            <person name="Fischer R."/>
            <person name="Frisvad J.C."/>
            <person name="Goldman G.H."/>
            <person name="Houbraken J."/>
            <person name="Oakley B."/>
            <person name="Pocsi I."/>
            <person name="Scazzocchio C."/>
            <person name="Seiboth B."/>
            <person name="vanKuyk P.A."/>
            <person name="Wortman J."/>
            <person name="Dyer P.S."/>
            <person name="Grigoriev I.V."/>
        </authorList>
    </citation>
    <scope>NUCLEOTIDE SEQUENCE [LARGE SCALE GENOMIC DNA]</scope>
    <source>
        <strain evidence="8">CBS 593.65</strain>
    </source>
</reference>
<dbReference type="GO" id="GO:0005886">
    <property type="term" value="C:plasma membrane"/>
    <property type="evidence" value="ECO:0007669"/>
    <property type="project" value="TreeGrafter"/>
</dbReference>
<evidence type="ECO:0000313" key="8">
    <source>
        <dbReference type="Proteomes" id="UP000184356"/>
    </source>
</evidence>
<proteinExistence type="predicted"/>
<dbReference type="GeneID" id="63767038"/>
<dbReference type="SUPFAM" id="SSF103473">
    <property type="entry name" value="MFS general substrate transporter"/>
    <property type="match status" value="1"/>
</dbReference>
<dbReference type="VEuPathDB" id="FungiDB:ASPSYDRAFT_78686"/>
<feature type="compositionally biased region" description="Basic and acidic residues" evidence="5">
    <location>
        <begin position="25"/>
        <end position="36"/>
    </location>
</feature>
<accession>A0A1L9TH37</accession>
<evidence type="ECO:0008006" key="9">
    <source>
        <dbReference type="Google" id="ProtNLM"/>
    </source>
</evidence>
<evidence type="ECO:0000256" key="3">
    <source>
        <dbReference type="ARBA" id="ARBA00022989"/>
    </source>
</evidence>
<name>A0A1L9TH37_9EURO</name>
<evidence type="ECO:0000256" key="6">
    <source>
        <dbReference type="SAM" id="Phobius"/>
    </source>
</evidence>
<dbReference type="RefSeq" id="XP_040702497.1">
    <property type="nucleotide sequence ID" value="XM_040850965.1"/>
</dbReference>
<keyword evidence="3 6" id="KW-1133">Transmembrane helix</keyword>